<dbReference type="KEGG" id="smr:Smar_0974"/>
<proteinExistence type="predicted"/>
<keyword evidence="2" id="KW-1185">Reference proteome</keyword>
<evidence type="ECO:0000313" key="2">
    <source>
        <dbReference type="Proteomes" id="UP000000254"/>
    </source>
</evidence>
<organism evidence="1 2">
    <name type="scientific">Staphylothermus marinus (strain ATCC 43588 / DSM 3639 / JCM 9404 / F1)</name>
    <dbReference type="NCBI Taxonomy" id="399550"/>
    <lineage>
        <taxon>Archaea</taxon>
        <taxon>Thermoproteota</taxon>
        <taxon>Thermoprotei</taxon>
        <taxon>Desulfurococcales</taxon>
        <taxon>Desulfurococcaceae</taxon>
        <taxon>Staphylothermus</taxon>
    </lineage>
</organism>
<protein>
    <submittedName>
        <fullName evidence="1">Uncharacterized protein</fullName>
    </submittedName>
</protein>
<dbReference type="AlphaFoldDB" id="A3DN63"/>
<name>A3DN63_STAMF</name>
<dbReference type="EMBL" id="CP000575">
    <property type="protein sequence ID" value="ABN70073.1"/>
    <property type="molecule type" value="Genomic_DNA"/>
</dbReference>
<dbReference type="GeneID" id="4907789"/>
<sequence>MNKHPMLNIISTDMKSRNIKSILKRIKPLIKNKVSLYIIFENNTKYIVLAYDKPVTRYYKRKTIDYLSGLTINLKEASIIHGNKVFIQIYWDGTYFRIKTIDSPLIIKIVADINNNPLEYFMVK</sequence>
<dbReference type="Proteomes" id="UP000000254">
    <property type="component" value="Chromosome"/>
</dbReference>
<dbReference type="RefSeq" id="WP_011839264.1">
    <property type="nucleotide sequence ID" value="NC_009033.1"/>
</dbReference>
<dbReference type="eggNOG" id="arCOG12426">
    <property type="taxonomic scope" value="Archaea"/>
</dbReference>
<gene>
    <name evidence="1" type="ordered locus">Smar_0974</name>
</gene>
<reference evidence="2" key="1">
    <citation type="journal article" date="2009" name="BMC Genomics">
        <title>The complete genome sequence of Staphylothermus marinus reveals differences in sulfur metabolism among heterotrophic Crenarchaeota.</title>
        <authorList>
            <person name="Anderson I.J."/>
            <person name="Dharmarajan L."/>
            <person name="Rodriguez J."/>
            <person name="Hooper S."/>
            <person name="Porat I."/>
            <person name="Ulrich L.E."/>
            <person name="Elkins J.G."/>
            <person name="Mavromatis K."/>
            <person name="Sun H."/>
            <person name="Land M."/>
            <person name="Lapidus A."/>
            <person name="Lucas S."/>
            <person name="Barry K."/>
            <person name="Huber H."/>
            <person name="Zhulin I.B."/>
            <person name="Whitman W.B."/>
            <person name="Mukhopadhyay B."/>
            <person name="Woese C."/>
            <person name="Bristow J."/>
            <person name="Kyrpides N."/>
        </authorList>
    </citation>
    <scope>NUCLEOTIDE SEQUENCE [LARGE SCALE GENOMIC DNA]</scope>
    <source>
        <strain evidence="2">ATCC 43588 / DSM 3639 / JCM 9404 / F1</strain>
    </source>
</reference>
<accession>A3DN63</accession>
<dbReference type="OrthoDB" id="372891at2157"/>
<evidence type="ECO:0000313" key="1">
    <source>
        <dbReference type="EMBL" id="ABN70073.1"/>
    </source>
</evidence>
<reference evidence="1 2" key="2">
    <citation type="journal article" date="2009" name="Stand. Genomic Sci.">
        <title>Complete genome sequence of Staphylothermus marinus Stetter and Fiala 1986 type strain F1.</title>
        <authorList>
            <person name="Anderson I.J."/>
            <person name="Sun H."/>
            <person name="Lapidus A."/>
            <person name="Copeland A."/>
            <person name="Glavina Del Rio T."/>
            <person name="Tice H."/>
            <person name="Dalin E."/>
            <person name="Lucas S."/>
            <person name="Barry K."/>
            <person name="Land M."/>
            <person name="Richardson P."/>
            <person name="Huber H."/>
            <person name="Kyrpides N.C."/>
        </authorList>
    </citation>
    <scope>NUCLEOTIDE SEQUENCE [LARGE SCALE GENOMIC DNA]</scope>
    <source>
        <strain evidence="2">ATCC 43588 / DSM 3639 / JCM 9404 / F1</strain>
    </source>
</reference>
<dbReference type="STRING" id="399550.Smar_0974"/>
<dbReference type="HOGENOM" id="CLU_2010186_0_0_2"/>